<dbReference type="Gene3D" id="3.30.1120.10">
    <property type="match status" value="1"/>
</dbReference>
<dbReference type="KEGG" id="sedi:EBB79_11845"/>
<evidence type="ECO:0000313" key="1">
    <source>
        <dbReference type="EMBL" id="AZV78501.1"/>
    </source>
</evidence>
<evidence type="ECO:0000313" key="2">
    <source>
        <dbReference type="Proteomes" id="UP000283063"/>
    </source>
</evidence>
<dbReference type="RefSeq" id="WP_127749062.1">
    <property type="nucleotide sequence ID" value="NZ_CP033219.1"/>
</dbReference>
<reference evidence="1 2" key="1">
    <citation type="submission" date="2018-10" db="EMBL/GenBank/DDBJ databases">
        <title>Parasedimentitalea marina sp. nov., a psychrophilic bacterium isolated from deep seawater of the New Britain Trench.</title>
        <authorList>
            <person name="Cao J."/>
        </authorList>
    </citation>
    <scope>NUCLEOTIDE SEQUENCE [LARGE SCALE GENOMIC DNA]</scope>
    <source>
        <strain evidence="1 2">W43</strain>
    </source>
</reference>
<dbReference type="Proteomes" id="UP000283063">
    <property type="component" value="Chromosome"/>
</dbReference>
<dbReference type="SUPFAM" id="SSF53649">
    <property type="entry name" value="Alkaline phosphatase-like"/>
    <property type="match status" value="1"/>
</dbReference>
<dbReference type="AlphaFoldDB" id="A0A3T0N3D0"/>
<dbReference type="OrthoDB" id="9803751at2"/>
<name>A0A3T0N3D0_9RHOB</name>
<accession>A0A3T0N3D0</accession>
<proteinExistence type="predicted"/>
<organism evidence="1 2">
    <name type="scientific">Parasedimentitalea marina</name>
    <dbReference type="NCBI Taxonomy" id="2483033"/>
    <lineage>
        <taxon>Bacteria</taxon>
        <taxon>Pseudomonadati</taxon>
        <taxon>Pseudomonadota</taxon>
        <taxon>Alphaproteobacteria</taxon>
        <taxon>Rhodobacterales</taxon>
        <taxon>Paracoccaceae</taxon>
        <taxon>Parasedimentitalea</taxon>
    </lineage>
</organism>
<evidence type="ECO:0008006" key="3">
    <source>
        <dbReference type="Google" id="ProtNLM"/>
    </source>
</evidence>
<keyword evidence="2" id="KW-1185">Reference proteome</keyword>
<gene>
    <name evidence="1" type="ORF">EBB79_11845</name>
</gene>
<sequence>MQNLDPKGTGDWELFDFDADPSELNNLADQLPDLVEELIAFYASYSEQVNLVLVPDGYNPLEQTVKNARRGASH</sequence>
<dbReference type="InterPro" id="IPR017850">
    <property type="entry name" value="Alkaline_phosphatase_core_sf"/>
</dbReference>
<dbReference type="EMBL" id="CP033219">
    <property type="protein sequence ID" value="AZV78501.1"/>
    <property type="molecule type" value="Genomic_DNA"/>
</dbReference>
<protein>
    <recommendedName>
        <fullName evidence="3">N-sulphoglucosamine sulphohydrolase C-terminal domain-containing protein</fullName>
    </recommendedName>
</protein>